<evidence type="ECO:0000313" key="7">
    <source>
        <dbReference type="EMBL" id="RVW85690.1"/>
    </source>
</evidence>
<name>A0A438HMH4_VITVI</name>
<dbReference type="InterPro" id="IPR050951">
    <property type="entry name" value="Retrovirus_Pol_polyprotein"/>
</dbReference>
<evidence type="ECO:0000256" key="1">
    <source>
        <dbReference type="ARBA" id="ARBA00022679"/>
    </source>
</evidence>
<evidence type="ECO:0000256" key="5">
    <source>
        <dbReference type="ARBA" id="ARBA00023268"/>
    </source>
</evidence>
<dbReference type="GO" id="GO:0016779">
    <property type="term" value="F:nucleotidyltransferase activity"/>
    <property type="evidence" value="ECO:0007669"/>
    <property type="project" value="UniProtKB-KW"/>
</dbReference>
<dbReference type="InterPro" id="IPR041577">
    <property type="entry name" value="RT_RNaseH_2"/>
</dbReference>
<keyword evidence="4" id="KW-0378">Hydrolase</keyword>
<evidence type="ECO:0000256" key="2">
    <source>
        <dbReference type="ARBA" id="ARBA00022695"/>
    </source>
</evidence>
<sequence length="349" mass="40032">MLFATNVTKEQHVGENQEELCKPEIKLHALTGWSAPKTMQIAIRIDAHDVIILIDSGSTHNFISEHLTNLLRLPVMPTEIFTVWVANGKHVRCQERFEELLGSVVCDWKHLTMEFLWENHTRRLLGIDGQDIRAALLKELSKEICPNQALFALCFPGCSNGTIREYSSKHVGNIARIFRFVHRAHELTTNMRDYRVLNVATIKDRFPIPIVEDMLDKLYGNTNSLSNLASVHLGNKNWNIWGTFSLSKASRFDRVLLEVRPELWHYSFFTHQSSKKSQFRWHEEAEAAFLALKQAMKTTPSLAMLNFNKAFTIKMDAFREEIGAVLTQQGKPVAYMSRAFGVTKKSWST</sequence>
<organism evidence="7 8">
    <name type="scientific">Vitis vinifera</name>
    <name type="common">Grape</name>
    <dbReference type="NCBI Taxonomy" id="29760"/>
    <lineage>
        <taxon>Eukaryota</taxon>
        <taxon>Viridiplantae</taxon>
        <taxon>Streptophyta</taxon>
        <taxon>Embryophyta</taxon>
        <taxon>Tracheophyta</taxon>
        <taxon>Spermatophyta</taxon>
        <taxon>Magnoliopsida</taxon>
        <taxon>eudicotyledons</taxon>
        <taxon>Gunneridae</taxon>
        <taxon>Pentapetalae</taxon>
        <taxon>rosids</taxon>
        <taxon>Vitales</taxon>
        <taxon>Vitaceae</taxon>
        <taxon>Viteae</taxon>
        <taxon>Vitis</taxon>
    </lineage>
</organism>
<dbReference type="AlphaFoldDB" id="A0A438HMH4"/>
<dbReference type="SUPFAM" id="SSF56672">
    <property type="entry name" value="DNA/RNA polymerases"/>
    <property type="match status" value="1"/>
</dbReference>
<dbReference type="Proteomes" id="UP000288805">
    <property type="component" value="Unassembled WGS sequence"/>
</dbReference>
<keyword evidence="5" id="KW-0511">Multifunctional enzyme</keyword>
<evidence type="ECO:0000313" key="8">
    <source>
        <dbReference type="Proteomes" id="UP000288805"/>
    </source>
</evidence>
<dbReference type="InterPro" id="IPR043128">
    <property type="entry name" value="Rev_trsase/Diguanyl_cyclase"/>
</dbReference>
<keyword evidence="3" id="KW-0540">Nuclease</keyword>
<dbReference type="Pfam" id="PF17919">
    <property type="entry name" value="RT_RNaseH_2"/>
    <property type="match status" value="1"/>
</dbReference>
<keyword evidence="1" id="KW-0808">Transferase</keyword>
<proteinExistence type="predicted"/>
<dbReference type="Gene3D" id="2.40.70.10">
    <property type="entry name" value="Acid Proteases"/>
    <property type="match status" value="1"/>
</dbReference>
<evidence type="ECO:0000259" key="6">
    <source>
        <dbReference type="Pfam" id="PF17919"/>
    </source>
</evidence>
<dbReference type="Gene3D" id="3.30.70.270">
    <property type="match status" value="1"/>
</dbReference>
<reference evidence="7 8" key="1">
    <citation type="journal article" date="2018" name="PLoS Genet.">
        <title>Population sequencing reveals clonal diversity and ancestral inbreeding in the grapevine cultivar Chardonnay.</title>
        <authorList>
            <person name="Roach M.J."/>
            <person name="Johnson D.L."/>
            <person name="Bohlmann J."/>
            <person name="van Vuuren H.J."/>
            <person name="Jones S.J."/>
            <person name="Pretorius I.S."/>
            <person name="Schmidt S.A."/>
            <person name="Borneman A.R."/>
        </authorList>
    </citation>
    <scope>NUCLEOTIDE SEQUENCE [LARGE SCALE GENOMIC DNA]</scope>
    <source>
        <strain evidence="8">cv. Chardonnay</strain>
        <tissue evidence="7">Leaf</tissue>
    </source>
</reference>
<keyword evidence="2" id="KW-0548">Nucleotidyltransferase</keyword>
<comment type="caution">
    <text evidence="7">The sequence shown here is derived from an EMBL/GenBank/DDBJ whole genome shotgun (WGS) entry which is preliminary data.</text>
</comment>
<gene>
    <name evidence="7" type="ORF">CK203_033448</name>
</gene>
<dbReference type="InterPro" id="IPR043502">
    <property type="entry name" value="DNA/RNA_pol_sf"/>
</dbReference>
<dbReference type="EMBL" id="QGNW01000201">
    <property type="protein sequence ID" value="RVW85690.1"/>
    <property type="molecule type" value="Genomic_DNA"/>
</dbReference>
<keyword evidence="4" id="KW-0255">Endonuclease</keyword>
<dbReference type="PANTHER" id="PTHR37984">
    <property type="entry name" value="PROTEIN CBG26694"/>
    <property type="match status" value="1"/>
</dbReference>
<dbReference type="GO" id="GO:0004519">
    <property type="term" value="F:endonuclease activity"/>
    <property type="evidence" value="ECO:0007669"/>
    <property type="project" value="UniProtKB-KW"/>
</dbReference>
<dbReference type="CDD" id="cd00303">
    <property type="entry name" value="retropepsin_like"/>
    <property type="match status" value="1"/>
</dbReference>
<protein>
    <recommendedName>
        <fullName evidence="6">Reverse transcriptase/retrotransposon-derived protein RNase H-like domain-containing protein</fullName>
    </recommendedName>
</protein>
<dbReference type="PANTHER" id="PTHR37984:SF5">
    <property type="entry name" value="PROTEIN NYNRIN-LIKE"/>
    <property type="match status" value="1"/>
</dbReference>
<accession>A0A438HMH4</accession>
<dbReference type="InterPro" id="IPR021109">
    <property type="entry name" value="Peptidase_aspartic_dom_sf"/>
</dbReference>
<feature type="domain" description="Reverse transcriptase/retrotransposon-derived protein RNase H-like" evidence="6">
    <location>
        <begin position="281"/>
        <end position="349"/>
    </location>
</feature>
<evidence type="ECO:0000256" key="3">
    <source>
        <dbReference type="ARBA" id="ARBA00022722"/>
    </source>
</evidence>
<evidence type="ECO:0000256" key="4">
    <source>
        <dbReference type="ARBA" id="ARBA00022759"/>
    </source>
</evidence>